<dbReference type="InterPro" id="IPR000843">
    <property type="entry name" value="HTH_LacI"/>
</dbReference>
<protein>
    <submittedName>
        <fullName evidence="5">LacI family DNA-binding transcriptional regulator</fullName>
    </submittedName>
</protein>
<dbReference type="SMART" id="SM00354">
    <property type="entry name" value="HTH_LACI"/>
    <property type="match status" value="1"/>
</dbReference>
<feature type="domain" description="HTH lacI-type" evidence="4">
    <location>
        <begin position="6"/>
        <end position="63"/>
    </location>
</feature>
<dbReference type="PANTHER" id="PTHR30146:SF109">
    <property type="entry name" value="HTH-TYPE TRANSCRIPTIONAL REGULATOR GALS"/>
    <property type="match status" value="1"/>
</dbReference>
<keyword evidence="1" id="KW-0805">Transcription regulation</keyword>
<dbReference type="GO" id="GO:0003677">
    <property type="term" value="F:DNA binding"/>
    <property type="evidence" value="ECO:0007669"/>
    <property type="project" value="UniProtKB-KW"/>
</dbReference>
<evidence type="ECO:0000256" key="1">
    <source>
        <dbReference type="ARBA" id="ARBA00023015"/>
    </source>
</evidence>
<proteinExistence type="predicted"/>
<dbReference type="PANTHER" id="PTHR30146">
    <property type="entry name" value="LACI-RELATED TRANSCRIPTIONAL REPRESSOR"/>
    <property type="match status" value="1"/>
</dbReference>
<dbReference type="Proteomes" id="UP001498469">
    <property type="component" value="Unassembled WGS sequence"/>
</dbReference>
<dbReference type="PROSITE" id="PS50932">
    <property type="entry name" value="HTH_LACI_2"/>
    <property type="match status" value="1"/>
</dbReference>
<keyword evidence="2 5" id="KW-0238">DNA-binding</keyword>
<dbReference type="RefSeq" id="WP_216256036.1">
    <property type="nucleotide sequence ID" value="NZ_JAZHFS010000058.1"/>
</dbReference>
<keyword evidence="6" id="KW-1185">Reference proteome</keyword>
<dbReference type="Pfam" id="PF13377">
    <property type="entry name" value="Peripla_BP_3"/>
    <property type="match status" value="1"/>
</dbReference>
<gene>
    <name evidence="5" type="ORF">SJI18_24280</name>
</gene>
<evidence type="ECO:0000256" key="2">
    <source>
        <dbReference type="ARBA" id="ARBA00023125"/>
    </source>
</evidence>
<evidence type="ECO:0000313" key="5">
    <source>
        <dbReference type="EMBL" id="MEF2115391.1"/>
    </source>
</evidence>
<dbReference type="PROSITE" id="PS00356">
    <property type="entry name" value="HTH_LACI_1"/>
    <property type="match status" value="1"/>
</dbReference>
<accession>A0ABU7UVE1</accession>
<keyword evidence="3" id="KW-0804">Transcription</keyword>
<organism evidence="5 6">
    <name type="scientific">Clostridium frigoriphilum</name>
    <dbReference type="NCBI Taxonomy" id="443253"/>
    <lineage>
        <taxon>Bacteria</taxon>
        <taxon>Bacillati</taxon>
        <taxon>Bacillota</taxon>
        <taxon>Clostridia</taxon>
        <taxon>Eubacteriales</taxon>
        <taxon>Clostridiaceae</taxon>
        <taxon>Clostridium</taxon>
    </lineage>
</organism>
<evidence type="ECO:0000256" key="3">
    <source>
        <dbReference type="ARBA" id="ARBA00023163"/>
    </source>
</evidence>
<dbReference type="Pfam" id="PF00356">
    <property type="entry name" value="LacI"/>
    <property type="match status" value="1"/>
</dbReference>
<evidence type="ECO:0000259" key="4">
    <source>
        <dbReference type="PROSITE" id="PS50932"/>
    </source>
</evidence>
<dbReference type="InterPro" id="IPR046335">
    <property type="entry name" value="LacI/GalR-like_sensor"/>
</dbReference>
<dbReference type="CDD" id="cd01392">
    <property type="entry name" value="HTH_LacI"/>
    <property type="match status" value="1"/>
</dbReference>
<comment type="caution">
    <text evidence="5">The sequence shown here is derived from an EMBL/GenBank/DDBJ whole genome shotgun (WGS) entry which is preliminary data.</text>
</comment>
<reference evidence="5 6" key="1">
    <citation type="submission" date="2023-11" db="EMBL/GenBank/DDBJ databases">
        <title>Draft genome sequence of a psychrophilic Clostridium strain from permafrost water brine.</title>
        <authorList>
            <person name="Shcherbakova V.A."/>
            <person name="Trubitsyn V.E."/>
            <person name="Zakharyuk A.G."/>
        </authorList>
    </citation>
    <scope>NUCLEOTIDE SEQUENCE [LARGE SCALE GENOMIC DNA]</scope>
    <source>
        <strain evidence="5 6">14F</strain>
    </source>
</reference>
<dbReference type="EMBL" id="JAZHFS010000058">
    <property type="protein sequence ID" value="MEF2115391.1"/>
    <property type="molecule type" value="Genomic_DNA"/>
</dbReference>
<sequence>MKVKMPTIKDVATLSGVSISTVSIVLNSKPEERKVAPQTYEKVTNAITILGYQPNMAARRLRSSESNKPTISLYWPLDYRASFLVNILIGIREETKRLNYDCDIVVSAYENDKLSAESGILSKNKFSAAIIGGTSYKDMEYLENIKPQMPIILFNRNSDKYFTVCNDNDDAAYKAAKLFAVKGHKRAAIITVETPFLAMNIRTKSFISACKELDIEIEDIFIIKSENSYEGGVLAAKKFLTLENRPHALFCDSDFLALGAAHIFNKEGTHIPEDLEIIAIGMLSPDTTAYSTPPITVVSLPSKKMAADCMNIIYNILKNNITEPVHKVHESKLLFRDSCRP</sequence>
<evidence type="ECO:0000313" key="6">
    <source>
        <dbReference type="Proteomes" id="UP001498469"/>
    </source>
</evidence>
<name>A0ABU7UVE1_9CLOT</name>